<dbReference type="SMART" id="SM00105">
    <property type="entry name" value="ArfGap"/>
    <property type="match status" value="1"/>
</dbReference>
<evidence type="ECO:0000259" key="9">
    <source>
        <dbReference type="PROSITE" id="PS50115"/>
    </source>
</evidence>
<evidence type="ECO:0000256" key="2">
    <source>
        <dbReference type="ARBA" id="ARBA00022723"/>
    </source>
</evidence>
<evidence type="ECO:0000313" key="10">
    <source>
        <dbReference type="Proteomes" id="UP000813463"/>
    </source>
</evidence>
<reference evidence="11" key="2">
    <citation type="submission" date="2025-08" db="UniProtKB">
        <authorList>
            <consortium name="RefSeq"/>
        </authorList>
    </citation>
    <scope>IDENTIFICATION</scope>
    <source>
        <tissue evidence="11">Leaf</tissue>
    </source>
</reference>
<evidence type="ECO:0000313" key="11">
    <source>
        <dbReference type="RefSeq" id="XP_021836376.1"/>
    </source>
</evidence>
<dbReference type="InterPro" id="IPR037278">
    <property type="entry name" value="ARFGAP/RecO"/>
</dbReference>
<dbReference type="GO" id="GO:0005543">
    <property type="term" value="F:phospholipid binding"/>
    <property type="evidence" value="ECO:0007669"/>
    <property type="project" value="InterPro"/>
</dbReference>
<dbReference type="InterPro" id="IPR000008">
    <property type="entry name" value="C2_dom"/>
</dbReference>
<feature type="compositionally biased region" description="Basic and acidic residues" evidence="7">
    <location>
        <begin position="108"/>
        <end position="128"/>
    </location>
</feature>
<dbReference type="GeneID" id="110776126"/>
<keyword evidence="10" id="KW-1185">Reference proteome</keyword>
<dbReference type="PRINTS" id="PR00405">
    <property type="entry name" value="REVINTRACTNG"/>
</dbReference>
<dbReference type="RefSeq" id="XP_021836376.1">
    <property type="nucleotide sequence ID" value="XM_021980684.2"/>
</dbReference>
<organism evidence="10 11">
    <name type="scientific">Spinacia oleracea</name>
    <name type="common">Spinach</name>
    <dbReference type="NCBI Taxonomy" id="3562"/>
    <lineage>
        <taxon>Eukaryota</taxon>
        <taxon>Viridiplantae</taxon>
        <taxon>Streptophyta</taxon>
        <taxon>Embryophyta</taxon>
        <taxon>Tracheophyta</taxon>
        <taxon>Spermatophyta</taxon>
        <taxon>Magnoliopsida</taxon>
        <taxon>eudicotyledons</taxon>
        <taxon>Gunneridae</taxon>
        <taxon>Pentapetalae</taxon>
        <taxon>Caryophyllales</taxon>
        <taxon>Chenopodiaceae</taxon>
        <taxon>Chenopodioideae</taxon>
        <taxon>Anserineae</taxon>
        <taxon>Spinacia</taxon>
    </lineage>
</organism>
<dbReference type="KEGG" id="soe:110776126"/>
<dbReference type="CDD" id="cd04038">
    <property type="entry name" value="C2_ArfGAP"/>
    <property type="match status" value="1"/>
</dbReference>
<feature type="compositionally biased region" description="Polar residues" evidence="7">
    <location>
        <begin position="62"/>
        <end position="71"/>
    </location>
</feature>
<dbReference type="FunFam" id="2.60.40.150:FF:000190">
    <property type="entry name" value="ADP-ribosylation factor GTPase-activating protein AGD12"/>
    <property type="match status" value="1"/>
</dbReference>
<dbReference type="Gene3D" id="1.10.220.150">
    <property type="entry name" value="Arf GTPase activating protein"/>
    <property type="match status" value="1"/>
</dbReference>
<reference evidence="10" key="1">
    <citation type="journal article" date="2021" name="Nat. Commun.">
        <title>Genomic analyses provide insights into spinach domestication and the genetic basis of agronomic traits.</title>
        <authorList>
            <person name="Cai X."/>
            <person name="Sun X."/>
            <person name="Xu C."/>
            <person name="Sun H."/>
            <person name="Wang X."/>
            <person name="Ge C."/>
            <person name="Zhang Z."/>
            <person name="Wang Q."/>
            <person name="Fei Z."/>
            <person name="Jiao C."/>
            <person name="Wang Q."/>
        </authorList>
    </citation>
    <scope>NUCLEOTIDE SEQUENCE [LARGE SCALE GENOMIC DNA]</scope>
    <source>
        <strain evidence="10">cv. Varoflay</strain>
    </source>
</reference>
<keyword evidence="1" id="KW-0343">GTPase activation</keyword>
<keyword evidence="4" id="KW-0862">Zinc</keyword>
<feature type="domain" description="C2" evidence="8">
    <location>
        <begin position="316"/>
        <end position="431"/>
    </location>
</feature>
<evidence type="ECO:0000256" key="1">
    <source>
        <dbReference type="ARBA" id="ARBA00022468"/>
    </source>
</evidence>
<keyword evidence="3 6" id="KW-0863">Zinc-finger</keyword>
<feature type="domain" description="Arf-GAP" evidence="9">
    <location>
        <begin position="127"/>
        <end position="249"/>
    </location>
</feature>
<evidence type="ECO:0000256" key="6">
    <source>
        <dbReference type="PROSITE-ProRule" id="PRU00288"/>
    </source>
</evidence>
<dbReference type="FunFam" id="1.10.220.150:FF:000009">
    <property type="entry name" value="stromal membrane-associated protein 1 isoform X1"/>
    <property type="match status" value="1"/>
</dbReference>
<evidence type="ECO:0000256" key="5">
    <source>
        <dbReference type="ARBA" id="ARBA00022837"/>
    </source>
</evidence>
<proteinExistence type="predicted"/>
<feature type="compositionally biased region" description="Basic residues" evidence="7">
    <location>
        <begin position="98"/>
        <end position="107"/>
    </location>
</feature>
<name>A0A9R0HT40_SPIOL</name>
<dbReference type="SUPFAM" id="SSF49562">
    <property type="entry name" value="C2 domain (Calcium/lipid-binding domain, CaLB)"/>
    <property type="match status" value="1"/>
</dbReference>
<dbReference type="Pfam" id="PF01412">
    <property type="entry name" value="ArfGap"/>
    <property type="match status" value="1"/>
</dbReference>
<gene>
    <name evidence="11" type="primary">LOC110776126</name>
</gene>
<feature type="compositionally biased region" description="Basic and acidic residues" evidence="7">
    <location>
        <begin position="39"/>
        <end position="61"/>
    </location>
</feature>
<dbReference type="Pfam" id="PF00168">
    <property type="entry name" value="C2"/>
    <property type="match status" value="1"/>
</dbReference>
<sequence length="489" mass="55324">MVSFCCKVRPDMNTQQENVDTKTHVRGTSLYELLQAERLQSEQEQAEKLQPEQEWAEKLQSEQEQAETLQSEQEKAERLHSEPDQAKRLQLEKEQAHKKSGKQHHRKTSAEKPCKSSKSKSEKHGPQKKLEQLLSHCGNRHCADCGNPEPKWVSMGVGVFICIKCSGIHRSLGVHITKVLSVKLDDWTEDQVDALEEMGGNIVANKKYEACIPGNVIKPRPDSAIEERSDFIRRKYELQQFLDSDECIMCPYPRPTCSSTYRSASTYRSESTKNLMLTLDKKHIEKQVSSLRIPGIGNALRSGRHNWKKKDEHKHSKDCDLMASQPGMIEFVGLIKVNVVKGTNLAIRDMVSSDPYVILCLGQQSVKTRVIKNNLNPVWNEKLMLSIPESVPPLKLVVYDKDTFTTDDFMGQAEIDIQPLVSAARDIEQARHNESTLLGTWVASSENTLLKDSIISLIDGAVKQQMSIKLQNVERGVLDLELECVPLTQ</sequence>
<dbReference type="PROSITE" id="PS50004">
    <property type="entry name" value="C2"/>
    <property type="match status" value="1"/>
</dbReference>
<dbReference type="InterPro" id="IPR035892">
    <property type="entry name" value="C2_domain_sf"/>
</dbReference>
<dbReference type="OrthoDB" id="73919at2759"/>
<dbReference type="PROSITE" id="PS50115">
    <property type="entry name" value="ARFGAP"/>
    <property type="match status" value="1"/>
</dbReference>
<dbReference type="Gene3D" id="2.60.40.150">
    <property type="entry name" value="C2 domain"/>
    <property type="match status" value="1"/>
</dbReference>
<dbReference type="PANTHER" id="PTHR46220:SF2">
    <property type="entry name" value="ADP-RIBOSYLATION FACTOR GTPASE-ACTIVATING PROTEIN AGD11-RELATED"/>
    <property type="match status" value="1"/>
</dbReference>
<dbReference type="InterPro" id="IPR001164">
    <property type="entry name" value="ArfGAP_dom"/>
</dbReference>
<dbReference type="SUPFAM" id="SSF57863">
    <property type="entry name" value="ArfGap/RecO-like zinc finger"/>
    <property type="match status" value="1"/>
</dbReference>
<feature type="region of interest" description="Disordered" evidence="7">
    <location>
        <begin position="38"/>
        <end position="128"/>
    </location>
</feature>
<evidence type="ECO:0000256" key="7">
    <source>
        <dbReference type="SAM" id="MobiDB-lite"/>
    </source>
</evidence>
<dbReference type="InterPro" id="IPR044518">
    <property type="entry name" value="ARF_GAP_AGD11/12/13"/>
</dbReference>
<accession>A0A9R0HT40</accession>
<evidence type="ECO:0000259" key="8">
    <source>
        <dbReference type="PROSITE" id="PS50004"/>
    </source>
</evidence>
<evidence type="ECO:0000256" key="4">
    <source>
        <dbReference type="ARBA" id="ARBA00022833"/>
    </source>
</evidence>
<keyword evidence="2" id="KW-0479">Metal-binding</keyword>
<dbReference type="SMART" id="SM00239">
    <property type="entry name" value="C2"/>
    <property type="match status" value="1"/>
</dbReference>
<keyword evidence="5" id="KW-0106">Calcium</keyword>
<dbReference type="CDD" id="cd08204">
    <property type="entry name" value="ArfGap"/>
    <property type="match status" value="1"/>
</dbReference>
<feature type="compositionally biased region" description="Basic and acidic residues" evidence="7">
    <location>
        <begin position="72"/>
        <end position="97"/>
    </location>
</feature>
<dbReference type="GO" id="GO:0008270">
    <property type="term" value="F:zinc ion binding"/>
    <property type="evidence" value="ECO:0007669"/>
    <property type="project" value="UniProtKB-KW"/>
</dbReference>
<dbReference type="PANTHER" id="PTHR46220">
    <property type="entry name" value="ADP-RIBOSYLATION FACTOR GTPASE-ACTIVATING PROTEIN AGD12"/>
    <property type="match status" value="1"/>
</dbReference>
<dbReference type="GO" id="GO:0005096">
    <property type="term" value="F:GTPase activator activity"/>
    <property type="evidence" value="ECO:0007669"/>
    <property type="project" value="UniProtKB-KW"/>
</dbReference>
<evidence type="ECO:0000256" key="3">
    <source>
        <dbReference type="ARBA" id="ARBA00022771"/>
    </source>
</evidence>
<dbReference type="InterPro" id="IPR038508">
    <property type="entry name" value="ArfGAP_dom_sf"/>
</dbReference>
<dbReference type="AlphaFoldDB" id="A0A9R0HT40"/>
<dbReference type="Proteomes" id="UP000813463">
    <property type="component" value="Chromosome 1"/>
</dbReference>
<protein>
    <submittedName>
        <fullName evidence="11">Probable ADP-ribosylation factor GTPase-activating protein AGD11</fullName>
    </submittedName>
</protein>